<dbReference type="GO" id="GO:0005524">
    <property type="term" value="F:ATP binding"/>
    <property type="evidence" value="ECO:0007669"/>
    <property type="project" value="UniProtKB-KW"/>
</dbReference>
<dbReference type="Pfam" id="PF14516">
    <property type="entry name" value="AAA_35"/>
    <property type="match status" value="1"/>
</dbReference>
<keyword evidence="1" id="KW-0547">Nucleotide-binding</keyword>
<name>A0A426DDR4_9FIRM</name>
<keyword evidence="1" id="KW-0067">ATP-binding</keyword>
<comment type="caution">
    <text evidence="1">The sequence shown here is derived from an EMBL/GenBank/DDBJ whole genome shotgun (WGS) entry which is preliminary data.</text>
</comment>
<reference evidence="1" key="1">
    <citation type="submission" date="2018-10" db="EMBL/GenBank/DDBJ databases">
        <title>Schaedlerella arabinophila gen. nov. sp. nov., isolated from the mouse intestinal tract and comparative analysis with the genome of the closely related altered Schaedler flora strain ASF502.</title>
        <authorList>
            <person name="Miyake S."/>
            <person name="Soh M."/>
            <person name="Seedorf H."/>
        </authorList>
    </citation>
    <scope>NUCLEOTIDE SEQUENCE [LARGE SCALE GENOMIC DNA]</scope>
    <source>
        <strain evidence="1">DSM 106076</strain>
    </source>
</reference>
<keyword evidence="2" id="KW-1185">Reference proteome</keyword>
<evidence type="ECO:0000313" key="1">
    <source>
        <dbReference type="EMBL" id="RRK30868.1"/>
    </source>
</evidence>
<dbReference type="EMBL" id="RHJS01000002">
    <property type="protein sequence ID" value="RRK30868.1"/>
    <property type="molecule type" value="Genomic_DNA"/>
</dbReference>
<evidence type="ECO:0000313" key="2">
    <source>
        <dbReference type="Proteomes" id="UP000274920"/>
    </source>
</evidence>
<dbReference type="InterPro" id="IPR027417">
    <property type="entry name" value="P-loop_NTPase"/>
</dbReference>
<dbReference type="Proteomes" id="UP000274920">
    <property type="component" value="Unassembled WGS sequence"/>
</dbReference>
<gene>
    <name evidence="1" type="ORF">EBB54_05370</name>
</gene>
<proteinExistence type="predicted"/>
<organism evidence="1 2">
    <name type="scientific">Schaedlerella arabinosiphila</name>
    <dbReference type="NCBI Taxonomy" id="2044587"/>
    <lineage>
        <taxon>Bacteria</taxon>
        <taxon>Bacillati</taxon>
        <taxon>Bacillota</taxon>
        <taxon>Clostridia</taxon>
        <taxon>Lachnospirales</taxon>
        <taxon>Lachnospiraceae</taxon>
        <taxon>Schaedlerella</taxon>
    </lineage>
</organism>
<sequence length="526" mass="60858">MERGILQKRKRFNTAGLCIPKYHYMADVRDKVNRIIEEYVDQDEYFTISRARQYGKTTILYLLQEELKDRCVVLSISFEGKEEYFTSLQNFAEGLNISFYKTLRKAHPRLAEIFREEICRTLAMEVLGDRITALCGQAGKPVILMIDEVDKAADNQVFLTFLGMLRERYLRRRVGGDATFDSVVLAGVHDIKNLKMKIRPEEGQNYNSPWNISADFDVDMGLSVTEIESMLREYEEDTHTGMDVLQIAGGLFEYTNGYPFLVSSLCKLMDEKNLPWDKNGLRTAVKELLKANNTLFDDVIKNIRNHPEFSDLAEQIVLRGAQVAFEIRNPTIQQGVMYGILKEEDGRTAVSNVLFETLIINYFVSVRSTYALTSSGYVEKSQYVRDGVLDMERVLRRFSAFMKAEYRDEDGTFIENHGRLLFLSFLRPIINGTGHYAVEPQTRKNNRMDIQVFYGNQEIVVELKVWRGEMYERSGYDQLVRYLEARGVEKGYMLSFCDNQKKPRDDQTFLHGGHEICEVIIAYRDA</sequence>
<protein>
    <submittedName>
        <fullName evidence="1">ATP-binding protein</fullName>
    </submittedName>
</protein>
<dbReference type="SUPFAM" id="SSF52540">
    <property type="entry name" value="P-loop containing nucleoside triphosphate hydrolases"/>
    <property type="match status" value="1"/>
</dbReference>
<accession>A0A426DDR4</accession>
<dbReference type="RefSeq" id="WP_125126640.1">
    <property type="nucleotide sequence ID" value="NZ_RHJS01000002.1"/>
</dbReference>
<dbReference type="AlphaFoldDB" id="A0A426DDR4"/>
<dbReference type="Gene3D" id="3.40.50.300">
    <property type="entry name" value="P-loop containing nucleotide triphosphate hydrolases"/>
    <property type="match status" value="1"/>
</dbReference>